<reference evidence="3 4" key="1">
    <citation type="journal article" date="2018" name="Microb. Genom.">
        <title>Expanding an expanded genome: long-read sequencing of Trypanosoma cruzi.</title>
        <authorList>
            <person name="Berna L."/>
            <person name="Rodriguez M."/>
            <person name="Chiribao M.L."/>
            <person name="Parodi-Talice A."/>
            <person name="Pita S."/>
            <person name="Rijo G."/>
            <person name="Alvarez-Valin F."/>
            <person name="Robello C."/>
        </authorList>
    </citation>
    <scope>NUCLEOTIDE SEQUENCE [LARGE SCALE GENOMIC DNA]</scope>
    <source>
        <strain evidence="3 4">TCC</strain>
    </source>
</reference>
<dbReference type="VEuPathDB" id="TriTrypDB:TcG_11645"/>
<dbReference type="SUPFAM" id="SSF56672">
    <property type="entry name" value="DNA/RNA polymerases"/>
    <property type="match status" value="1"/>
</dbReference>
<dbReference type="VEuPathDB" id="TriTrypDB:TcG_10141"/>
<dbReference type="VEuPathDB" id="TriTrypDB:TcG_11644"/>
<dbReference type="PROSITE" id="PS50878">
    <property type="entry name" value="RT_POL"/>
    <property type="match status" value="1"/>
</dbReference>
<accession>A0A2V2UNU4</accession>
<dbReference type="VEuPathDB" id="TriTrypDB:TcCL_ESM08566"/>
<dbReference type="VEuPathDB" id="TriTrypDB:TCDM_12022"/>
<dbReference type="Pfam" id="PF00078">
    <property type="entry name" value="RVT_1"/>
    <property type="match status" value="1"/>
</dbReference>
<dbReference type="VEuPathDB" id="TriTrypDB:TCSYLVIO_000699"/>
<proteinExistence type="predicted"/>
<dbReference type="Proteomes" id="UP000246078">
    <property type="component" value="Unassembled WGS sequence"/>
</dbReference>
<feature type="compositionally biased region" description="Basic and acidic residues" evidence="1">
    <location>
        <begin position="568"/>
        <end position="578"/>
    </location>
</feature>
<feature type="compositionally biased region" description="Polar residues" evidence="1">
    <location>
        <begin position="170"/>
        <end position="183"/>
    </location>
</feature>
<name>A0A2V2UNU4_TRYCR</name>
<dbReference type="VEuPathDB" id="TriTrypDB:TCDM_12023"/>
<feature type="region of interest" description="Disordered" evidence="1">
    <location>
        <begin position="959"/>
        <end position="1026"/>
    </location>
</feature>
<dbReference type="VEuPathDB" id="TriTrypDB:TCSYLVIO_002796"/>
<dbReference type="VEuPathDB" id="TriTrypDB:C3747_582g12"/>
<feature type="region of interest" description="Disordered" evidence="1">
    <location>
        <begin position="75"/>
        <end position="190"/>
    </location>
</feature>
<dbReference type="VEuPathDB" id="TriTrypDB:TcBrA4_0002440"/>
<sequence>MAYSKRGMPMPFDFRNGRMDNDWTTGGRRQQPPRYMTRSAAASRIPFIHRDNVDPSQLQDIITAATTEAIKMLTSPTKGRYTDNNGNRSWRSRSWRPNRRDAELLWRSQQPQGGPQMIQGGNRSWQYRDQQPRRYRSQSSLERNNTPAQASRRTQQEVRPGSQGVRRGASQEQRGPQSNTATPSLPGRREVAQGLPHAGFRGQLTRPKNPHAAIAALAELELQAYQEKHQRYIGATKTLVPWWTALYQSGAQNYHCPLCSFNRPGEHDVFYHCRQAHPTYDKCYPYRLHLNGHCTFPVEKSCSLNAVLAVLSHYEDESQLSQEVRSTYTVPCRENTERIIRAMEVNLPLAPVSALELLIKNDSKLRRMFSTTAVAGTQCEVCGWALPMEDAYPSYSETLQEEPAVITLQPGKRAPIHLTQTVLMQQYRSTWISEEHVCTGEQLARHHPKWAMTATKSRKFDDAVALEFGHWDKQAMGVEEVPFVILLPHQNGTAEYGLVGLVATNTPNHVVAYIPSALHKDTEWVMIDGMVQRVQRKPINTHKVILCLYRRLMPEMGPEEDEEDDEQESHARHREQDGRTLASAPKGSRLPQSQKWEEAPDDSSMVDGFGKNGYGQPPGSATHSSPPASSSPSTQTITQDPFLPPIAPRKRGRRGEEQEEESEGEGNNGGGIVCEEDEEGLLQPSVPPTSSQPNQQAPQGHFLDEEEEEITMRRTQPQATPHNNKDETPPHQQSSLPQDEVEMEEEGVGGDEGESETPRHTTGQEDGGHPFSHDKTPALLDPVWCLAGGCHHSFSGPRRGEHLRSHIHAVHRKQERMDITNEALISQGLVRCDACGEVCSASLRARAAHRPRCGHYTCRKENIATQREEYRASVTGSHYTKTAACLERTPPVEWPTTPATDPRQDPWLQERVPTRRYLHKREWPNWLDVCRTVMLGYNASAPDERSRKQVAIMDLVRHHLRLPEKPSSRRHATRTNHNKQHNTDPPIDHFNNTTVGVVPSDRETTNDEEGSVSDEKEQQDPTAHQTERILTAADIYKARRAETLCTLQATGRAAALLTAAEAEPVVFSPELVQSLDDLYPQEDTRTYPEPAVSAPLVTFDSKDVAKMIESRLTRGAAPGLDGWTRELLYPLTKDKALLMEITAILTDMANGNVAPEVAHRLRATNLTVLRKPNKKFRPIGAECVWAKAISLMAVDAVMPALKTCFKNLQYGVGNNIELAIEKVRQDFHIKGSVAMLDGRNAYNAISRTAILSAVYGNTTWSPLWRVTRLLLGTEGLVGFYEKGQLVHSWTSTRGVRQGMVLGPVLFSIGTIATLRQLESSFPNASFTAYLDDVTVAAPPGMLGQVCEATSRAMRALGIETNEDKTEVLHTDGPVDMPAEYIRPFARVLGAGIANDPESELITQFVQCKAEETDRLFRAIVELPFAKHTQWRLLSVSALPRVTFLLRTHAPVHTRAAAEWFDDRVTGVLGVIMDGPVTKRARDIAALPVRRGGCGLRRQKEIAEFAYACLGEKGKQHALTDELDAKHQSDLYETLQGPDRKVFVSNTAAGAGRPLTDPQVHADDRGFSTYLRERLLVRVLPEGQKCVCGADASNEHVHTCTRLQQNPRTTRHDMINMTFANGLRLCGFQCGMEPRLTEASRRRPDILIVGLDTYAITDVTVTYAGRVTAYVSEESMEEADPLRAARDRLTQKRQKYRHWALANGLDFEPFVMLTNGAIHPASRRWLRRILGNQDHRLTITNAYDMIVADTLAAMLRGNVHVFNAACGRVGPG</sequence>
<evidence type="ECO:0000259" key="2">
    <source>
        <dbReference type="PROSITE" id="PS50878"/>
    </source>
</evidence>
<evidence type="ECO:0000313" key="3">
    <source>
        <dbReference type="EMBL" id="PWU85895.1"/>
    </source>
</evidence>
<keyword evidence="3" id="KW-0548">Nucleotidyltransferase</keyword>
<dbReference type="InterPro" id="IPR000477">
    <property type="entry name" value="RT_dom"/>
</dbReference>
<organism evidence="3 4">
    <name type="scientific">Trypanosoma cruzi</name>
    <dbReference type="NCBI Taxonomy" id="5693"/>
    <lineage>
        <taxon>Eukaryota</taxon>
        <taxon>Discoba</taxon>
        <taxon>Euglenozoa</taxon>
        <taxon>Kinetoplastea</taxon>
        <taxon>Metakinetoplastina</taxon>
        <taxon>Trypanosomatida</taxon>
        <taxon>Trypanosomatidae</taxon>
        <taxon>Trypanosoma</taxon>
        <taxon>Schizotrypanum</taxon>
    </lineage>
</organism>
<feature type="compositionally biased region" description="Low complexity" evidence="1">
    <location>
        <begin position="617"/>
        <end position="634"/>
    </location>
</feature>
<feature type="compositionally biased region" description="Polar residues" evidence="1">
    <location>
        <begin position="688"/>
        <end position="698"/>
    </location>
</feature>
<feature type="compositionally biased region" description="Acidic residues" evidence="1">
    <location>
        <begin position="558"/>
        <end position="567"/>
    </location>
</feature>
<dbReference type="GO" id="GO:0003964">
    <property type="term" value="F:RNA-directed DNA polymerase activity"/>
    <property type="evidence" value="ECO:0007669"/>
    <property type="project" value="UniProtKB-KW"/>
</dbReference>
<gene>
    <name evidence="3" type="ORF">C3747_582g12</name>
</gene>
<feature type="compositionally biased region" description="Basic residues" evidence="1">
    <location>
        <begin position="968"/>
        <end position="980"/>
    </location>
</feature>
<dbReference type="VEuPathDB" id="TriTrypDB:TcCL_Unassigned00938"/>
<dbReference type="VEuPathDB" id="TriTrypDB:C4B63_367g3"/>
<keyword evidence="3" id="KW-0808">Transferase</keyword>
<feature type="compositionally biased region" description="Polar residues" evidence="1">
    <location>
        <begin position="713"/>
        <end position="722"/>
    </location>
</feature>
<dbReference type="VEuPathDB" id="TriTrypDB:Tc_MARK_4321"/>
<dbReference type="VEuPathDB" id="TriTrypDB:TcG_11646"/>
<evidence type="ECO:0000313" key="4">
    <source>
        <dbReference type="Proteomes" id="UP000246078"/>
    </source>
</evidence>
<dbReference type="VEuPathDB" id="TriTrypDB:Tc_MARK_78"/>
<dbReference type="VEuPathDB" id="TriTrypDB:TcCL_ESM08567"/>
<dbReference type="VEuPathDB" id="TriTrypDB:TcBrA4_0115990"/>
<dbReference type="VEuPathDB" id="TriTrypDB:TCSYLVIO_000248"/>
<dbReference type="VEuPathDB" id="TriTrypDB:ECC02_012785"/>
<keyword evidence="3" id="KW-0695">RNA-directed DNA polymerase</keyword>
<dbReference type="EMBL" id="PRFC01000582">
    <property type="protein sequence ID" value="PWU85895.1"/>
    <property type="molecule type" value="Genomic_DNA"/>
</dbReference>
<feature type="compositionally biased region" description="Acidic residues" evidence="1">
    <location>
        <begin position="739"/>
        <end position="755"/>
    </location>
</feature>
<feature type="domain" description="Reverse transcriptase" evidence="2">
    <location>
        <begin position="1150"/>
        <end position="1392"/>
    </location>
</feature>
<feature type="compositionally biased region" description="Low complexity" evidence="1">
    <location>
        <begin position="109"/>
        <end position="121"/>
    </location>
</feature>
<dbReference type="InterPro" id="IPR043502">
    <property type="entry name" value="DNA/RNA_pol_sf"/>
</dbReference>
<dbReference type="VEuPathDB" id="TriTrypDB:TcYC6_0101030"/>
<comment type="caution">
    <text evidence="3">The sequence shown here is derived from an EMBL/GenBank/DDBJ whole genome shotgun (WGS) entry which is preliminary data.</text>
</comment>
<evidence type="ECO:0000256" key="1">
    <source>
        <dbReference type="SAM" id="MobiDB-lite"/>
    </source>
</evidence>
<feature type="compositionally biased region" description="Polar residues" evidence="1">
    <location>
        <begin position="137"/>
        <end position="153"/>
    </location>
</feature>
<feature type="region of interest" description="Disordered" evidence="1">
    <location>
        <begin position="1"/>
        <end position="33"/>
    </location>
</feature>
<feature type="compositionally biased region" description="Basic and acidic residues" evidence="1">
    <location>
        <begin position="756"/>
        <end position="770"/>
    </location>
</feature>
<protein>
    <submittedName>
        <fullName evidence="3">Putative SLACS reverse transcriptase</fullName>
    </submittedName>
</protein>
<feature type="region of interest" description="Disordered" evidence="1">
    <location>
        <begin position="558"/>
        <end position="770"/>
    </location>
</feature>